<dbReference type="EMBL" id="MU394317">
    <property type="protein sequence ID" value="KAI6086238.1"/>
    <property type="molecule type" value="Genomic_DNA"/>
</dbReference>
<accession>A0ACC0D0S3</accession>
<organism evidence="1 2">
    <name type="scientific">Hypoxylon rubiginosum</name>
    <dbReference type="NCBI Taxonomy" id="110542"/>
    <lineage>
        <taxon>Eukaryota</taxon>
        <taxon>Fungi</taxon>
        <taxon>Dikarya</taxon>
        <taxon>Ascomycota</taxon>
        <taxon>Pezizomycotina</taxon>
        <taxon>Sordariomycetes</taxon>
        <taxon>Xylariomycetidae</taxon>
        <taxon>Xylariales</taxon>
        <taxon>Hypoxylaceae</taxon>
        <taxon>Hypoxylon</taxon>
    </lineage>
</organism>
<comment type="caution">
    <text evidence="1">The sequence shown here is derived from an EMBL/GenBank/DDBJ whole genome shotgun (WGS) entry which is preliminary data.</text>
</comment>
<protein>
    <submittedName>
        <fullName evidence="1">Uncharacterized protein</fullName>
    </submittedName>
</protein>
<keyword evidence="2" id="KW-1185">Reference proteome</keyword>
<reference evidence="1 2" key="1">
    <citation type="journal article" date="2022" name="New Phytol.">
        <title>Ecological generalism drives hyperdiversity of secondary metabolite gene clusters in xylarialean endophytes.</title>
        <authorList>
            <person name="Franco M.E.E."/>
            <person name="Wisecaver J.H."/>
            <person name="Arnold A.E."/>
            <person name="Ju Y.M."/>
            <person name="Slot J.C."/>
            <person name="Ahrendt S."/>
            <person name="Moore L.P."/>
            <person name="Eastman K.E."/>
            <person name="Scott K."/>
            <person name="Konkel Z."/>
            <person name="Mondo S.J."/>
            <person name="Kuo A."/>
            <person name="Hayes R.D."/>
            <person name="Haridas S."/>
            <person name="Andreopoulos B."/>
            <person name="Riley R."/>
            <person name="LaButti K."/>
            <person name="Pangilinan J."/>
            <person name="Lipzen A."/>
            <person name="Amirebrahimi M."/>
            <person name="Yan J."/>
            <person name="Adam C."/>
            <person name="Keymanesh K."/>
            <person name="Ng V."/>
            <person name="Louie K."/>
            <person name="Northen T."/>
            <person name="Drula E."/>
            <person name="Henrissat B."/>
            <person name="Hsieh H.M."/>
            <person name="Youens-Clark K."/>
            <person name="Lutzoni F."/>
            <person name="Miadlikowska J."/>
            <person name="Eastwood D.C."/>
            <person name="Hamelin R.C."/>
            <person name="Grigoriev I.V."/>
            <person name="U'Ren J.M."/>
        </authorList>
    </citation>
    <scope>NUCLEOTIDE SEQUENCE [LARGE SCALE GENOMIC DNA]</scope>
    <source>
        <strain evidence="1 2">ER1909</strain>
    </source>
</reference>
<evidence type="ECO:0000313" key="2">
    <source>
        <dbReference type="Proteomes" id="UP001497680"/>
    </source>
</evidence>
<evidence type="ECO:0000313" key="1">
    <source>
        <dbReference type="EMBL" id="KAI6086238.1"/>
    </source>
</evidence>
<name>A0ACC0D0S3_9PEZI</name>
<dbReference type="Proteomes" id="UP001497680">
    <property type="component" value="Unassembled WGS sequence"/>
</dbReference>
<sequence length="427" mass="45900">MLEYFTYKKVKKHREEKAEKQKENGGKGKETEKQDGAAKSASSVPTSKSPSPPSPDAGRPILNQEDEKFLEQLTSPSAIGVNDDDEAPPPLPPRVKTPALDLDSDASSFASKDDSPVTKPPTKSDGKGKDKEDKTKDHKPKRFSFANISLKRKPHNKSKDASQHLAVPNATTPGAADVDPEQEVRREETDVARVLEDLDLAASGDNKAFSLSKESAETVRKFTQVLKDLVNGVPTAYGDLVSLIEDRDNVLAKSYEKLPRSLQKLVAKLPEKLTSSLAPELLAVAAEAQGLAGEGAKDGAMKKLLHPGNLMELITKPGAVVGLLKGIVNALKVRWPAFVGTNVLWSVAVFLLLSALWYCYKRGRETRLEKEASDAMGTADVVEVVDDDKLIEGTGTGAGTTPRIEEPPAEVGNKSSVPVTTAAPVVQ</sequence>
<proteinExistence type="predicted"/>
<gene>
    <name evidence="1" type="ORF">F4821DRAFT_238759</name>
</gene>